<accession>A0A2P1P8P0</accession>
<feature type="domain" description="Methyltransferase regulatory" evidence="1">
    <location>
        <begin position="220"/>
        <end position="295"/>
    </location>
</feature>
<organism evidence="4 5">
    <name type="scientific">Candidatus Phycorickettsia trachydisci</name>
    <dbReference type="NCBI Taxonomy" id="2115978"/>
    <lineage>
        <taxon>Bacteria</taxon>
        <taxon>Pseudomonadati</taxon>
        <taxon>Pseudomonadota</taxon>
        <taxon>Alphaproteobacteria</taxon>
        <taxon>Rickettsiales</taxon>
        <taxon>Rickettsiaceae</taxon>
        <taxon>Candidatus Phycorickettsia</taxon>
    </lineage>
</organism>
<name>A0A2P1P8P0_9RICK</name>
<dbReference type="PANTHER" id="PTHR43667:SF2">
    <property type="entry name" value="FATTY ACID C-METHYL TRANSFERASE"/>
    <property type="match status" value="1"/>
</dbReference>
<dbReference type="AlphaFoldDB" id="A0A2P1P8P0"/>
<dbReference type="Proteomes" id="UP000241762">
    <property type="component" value="Chromosome"/>
</dbReference>
<dbReference type="Gene3D" id="3.40.50.150">
    <property type="entry name" value="Vaccinia Virus protein VP39"/>
    <property type="match status" value="1"/>
</dbReference>
<evidence type="ECO:0000259" key="2">
    <source>
        <dbReference type="Pfam" id="PF13649"/>
    </source>
</evidence>
<dbReference type="SUPFAM" id="SSF53335">
    <property type="entry name" value="S-adenosyl-L-methionine-dependent methyltransferases"/>
    <property type="match status" value="1"/>
</dbReference>
<sequence>MADTTFDPYNGLNYSSYPYYHSHPDRLFTLGKLFGANPAEPGTANILEIGCSSGGNLIPIALKYPQSKLLGIDASSSQITAAQKSASEIGLMNVTFENKLTSDLQNSQDQFDYIIVHNMVSWVNEQTRNEIFDLCKKLLKPTGIAFVSYNVQAGHSTANLLREMILYNTHRLQAIPEKLEQARAFLAFTINALEESQNPLHQMIYVEARALFENDNMLCDYLIGDHKVFSFHEFFDELDKRQLQYVSDTYLPSMYVGNAPINILEAVQQLTDIVDVEEYMDFFTQKAFKSSIICHKEVNIKRDVSGADLSSLYISSNILLDVPSQDITNFDDGTQSLSFFIKPNGGGGIQTNSSIMKAVLYTIADNAAINPISIAQVIDIASEKVPSITKEEIQATFNQELIGLIFTGYVDITSYMTTASTVISDKPKIYHLARYQALQGEDTWVTNLRGQIVFIGLFEKYAFRYMDGEYGLDAIEEFIFNHAQQEDLSFSKDGQTITNKDEIKQEIKDHLQDSLKFALDMCLLTP</sequence>
<dbReference type="InterPro" id="IPR041698">
    <property type="entry name" value="Methyltransf_25"/>
</dbReference>
<feature type="domain" description="PKMT C-terminal winged helix" evidence="3">
    <location>
        <begin position="425"/>
        <end position="523"/>
    </location>
</feature>
<dbReference type="KEGG" id="ptc:phytr_6740"/>
<dbReference type="Pfam" id="PF13649">
    <property type="entry name" value="Methyltransf_25"/>
    <property type="match status" value="1"/>
</dbReference>
<dbReference type="OrthoDB" id="5298787at2"/>
<dbReference type="EMBL" id="CP027845">
    <property type="protein sequence ID" value="AVP87615.1"/>
    <property type="molecule type" value="Genomic_DNA"/>
</dbReference>
<protein>
    <recommendedName>
        <fullName evidence="6">Methyltransferase domain-containing protein</fullName>
    </recommendedName>
</protein>
<evidence type="ECO:0000259" key="1">
    <source>
        <dbReference type="Pfam" id="PF10119"/>
    </source>
</evidence>
<dbReference type="InterPro" id="IPR050723">
    <property type="entry name" value="CFA/CMAS"/>
</dbReference>
<dbReference type="PANTHER" id="PTHR43667">
    <property type="entry name" value="CYCLOPROPANE-FATTY-ACYL-PHOSPHOLIPID SYNTHASE"/>
    <property type="match status" value="1"/>
</dbReference>
<feature type="domain" description="Methyltransferase" evidence="2">
    <location>
        <begin position="46"/>
        <end position="143"/>
    </location>
</feature>
<dbReference type="CDD" id="cd02440">
    <property type="entry name" value="AdoMet_MTases"/>
    <property type="match status" value="1"/>
</dbReference>
<dbReference type="InterPro" id="IPR048976">
    <property type="entry name" value="WHD_PKMT"/>
</dbReference>
<reference evidence="4 5" key="1">
    <citation type="submission" date="2018-03" db="EMBL/GenBank/DDBJ databases">
        <title>A gene transfer event suggests a long-term partnership between eustigmatophyte algae and a novel lineage of endosymbiotic bacteria.</title>
        <authorList>
            <person name="Yurchenko T."/>
            <person name="Sevcikova T."/>
            <person name="Pribyl P."/>
            <person name="El Karkouri K."/>
            <person name="Klimes V."/>
            <person name="Amaral R."/>
            <person name="Zbrankova V."/>
            <person name="Kim E."/>
            <person name="Raoult D."/>
            <person name="Santos L.M.A."/>
            <person name="Elias M."/>
        </authorList>
    </citation>
    <scope>NUCLEOTIDE SEQUENCE [LARGE SCALE GENOMIC DNA]</scope>
    <source>
        <strain evidence="4">CCALA 838</strain>
    </source>
</reference>
<dbReference type="Pfam" id="PF10119">
    <property type="entry name" value="MethyTransf_Reg"/>
    <property type="match status" value="1"/>
</dbReference>
<proteinExistence type="predicted"/>
<dbReference type="InterPro" id="IPR029063">
    <property type="entry name" value="SAM-dependent_MTases_sf"/>
</dbReference>
<evidence type="ECO:0000259" key="3">
    <source>
        <dbReference type="Pfam" id="PF21782"/>
    </source>
</evidence>
<dbReference type="InterPro" id="IPR018773">
    <property type="entry name" value="MeTrfase_reg_dom_prd"/>
</dbReference>
<evidence type="ECO:0000313" key="4">
    <source>
        <dbReference type="EMBL" id="AVP87615.1"/>
    </source>
</evidence>
<gene>
    <name evidence="4" type="ORF">phytr_6740</name>
</gene>
<evidence type="ECO:0000313" key="5">
    <source>
        <dbReference type="Proteomes" id="UP000241762"/>
    </source>
</evidence>
<dbReference type="RefSeq" id="WP_106874471.1">
    <property type="nucleotide sequence ID" value="NZ_CP027845.1"/>
</dbReference>
<keyword evidence="5" id="KW-1185">Reference proteome</keyword>
<evidence type="ECO:0008006" key="6">
    <source>
        <dbReference type="Google" id="ProtNLM"/>
    </source>
</evidence>
<dbReference type="Pfam" id="PF21782">
    <property type="entry name" value="WHD_PKMT"/>
    <property type="match status" value="1"/>
</dbReference>